<dbReference type="Gene3D" id="3.40.190.10">
    <property type="entry name" value="Periplasmic binding protein-like II"/>
    <property type="match status" value="2"/>
</dbReference>
<dbReference type="Pfam" id="PF16868">
    <property type="entry name" value="NMT1_3"/>
    <property type="match status" value="1"/>
</dbReference>
<evidence type="ECO:0000313" key="3">
    <source>
        <dbReference type="Proteomes" id="UP001501591"/>
    </source>
</evidence>
<dbReference type="Proteomes" id="UP001501591">
    <property type="component" value="Unassembled WGS sequence"/>
</dbReference>
<protein>
    <submittedName>
        <fullName evidence="2">TAXI family TRAP transporter solute-binding subunit</fullName>
    </submittedName>
</protein>
<proteinExistence type="predicted"/>
<evidence type="ECO:0000256" key="1">
    <source>
        <dbReference type="SAM" id="SignalP"/>
    </source>
</evidence>
<evidence type="ECO:0000313" key="2">
    <source>
        <dbReference type="EMBL" id="GAA3943760.1"/>
    </source>
</evidence>
<dbReference type="SUPFAM" id="SSF53850">
    <property type="entry name" value="Periplasmic binding protein-like II"/>
    <property type="match status" value="1"/>
</dbReference>
<keyword evidence="1" id="KW-0732">Signal</keyword>
<dbReference type="PANTHER" id="PTHR42941:SF1">
    <property type="entry name" value="SLL1037 PROTEIN"/>
    <property type="match status" value="1"/>
</dbReference>
<feature type="chain" id="PRO_5046139273" evidence="1">
    <location>
        <begin position="26"/>
        <end position="320"/>
    </location>
</feature>
<name>A0ABP7NES9_9MICO</name>
<comment type="caution">
    <text evidence="2">The sequence shown here is derived from an EMBL/GenBank/DDBJ whole genome shotgun (WGS) entry which is preliminary data.</text>
</comment>
<sequence>MRRSARLLVALLAASAVLLSLVSCAPDRPAWAQRPLRIAGGGAAGVYHDYGAGLVEVLSRDFDMDAEVIETNGSVDNLRLIGEGSAQLGFAQSDAVADAVTGTGDFDAPLPIRAVARLYDEYVHVVVRADSGIRDISDLAGRTVSLGGQGSGVSVVARRVLEASDVPVDAVHDAGLGLDASILALVDSRIDALFWVGGLPTPGVLGLAERTPIRLLSIDADVVARADAVHAGVYRSAEFPVGMYGSDEPTLAMTVPNYLVTAEQVPDDLVRDVLAELFRTSTEISRNVPTAALLDRRLAIFTDPIMLHPGAEEYYRRARR</sequence>
<feature type="signal peptide" evidence="1">
    <location>
        <begin position="1"/>
        <end position="25"/>
    </location>
</feature>
<dbReference type="NCBIfam" id="TIGR02122">
    <property type="entry name" value="TRAP_TAXI"/>
    <property type="match status" value="1"/>
</dbReference>
<dbReference type="PANTHER" id="PTHR42941">
    <property type="entry name" value="SLL1037 PROTEIN"/>
    <property type="match status" value="1"/>
</dbReference>
<dbReference type="InterPro" id="IPR011852">
    <property type="entry name" value="TRAP_TAXI"/>
</dbReference>
<keyword evidence="3" id="KW-1185">Reference proteome</keyword>
<dbReference type="EMBL" id="BAABCP010000001">
    <property type="protein sequence ID" value="GAA3943760.1"/>
    <property type="molecule type" value="Genomic_DNA"/>
</dbReference>
<gene>
    <name evidence="2" type="ORF">GCM10022383_22110</name>
</gene>
<organism evidence="2 3">
    <name type="scientific">Microbacterium soli</name>
    <dbReference type="NCBI Taxonomy" id="446075"/>
    <lineage>
        <taxon>Bacteria</taxon>
        <taxon>Bacillati</taxon>
        <taxon>Actinomycetota</taxon>
        <taxon>Actinomycetes</taxon>
        <taxon>Micrococcales</taxon>
        <taxon>Microbacteriaceae</taxon>
        <taxon>Microbacterium</taxon>
    </lineage>
</organism>
<dbReference type="PROSITE" id="PS51257">
    <property type="entry name" value="PROKAR_LIPOPROTEIN"/>
    <property type="match status" value="1"/>
</dbReference>
<accession>A0ABP7NES9</accession>
<reference evidence="3" key="1">
    <citation type="journal article" date="2019" name="Int. J. Syst. Evol. Microbiol.">
        <title>The Global Catalogue of Microorganisms (GCM) 10K type strain sequencing project: providing services to taxonomists for standard genome sequencing and annotation.</title>
        <authorList>
            <consortium name="The Broad Institute Genomics Platform"/>
            <consortium name="The Broad Institute Genome Sequencing Center for Infectious Disease"/>
            <person name="Wu L."/>
            <person name="Ma J."/>
        </authorList>
    </citation>
    <scope>NUCLEOTIDE SEQUENCE [LARGE SCALE GENOMIC DNA]</scope>
    <source>
        <strain evidence="3">JCM 17024</strain>
    </source>
</reference>
<dbReference type="RefSeq" id="WP_344819635.1">
    <property type="nucleotide sequence ID" value="NZ_BAABCP010000001.1"/>
</dbReference>